<dbReference type="Gene3D" id="1.10.10.60">
    <property type="entry name" value="Homeodomain-like"/>
    <property type="match status" value="1"/>
</dbReference>
<evidence type="ECO:0000256" key="1">
    <source>
        <dbReference type="ARBA" id="ARBA00004123"/>
    </source>
</evidence>
<organism evidence="8">
    <name type="scientific">Coccolithus braarudii</name>
    <dbReference type="NCBI Taxonomy" id="221442"/>
    <lineage>
        <taxon>Eukaryota</taxon>
        <taxon>Haptista</taxon>
        <taxon>Haptophyta</taxon>
        <taxon>Prymnesiophyceae</taxon>
        <taxon>Coccolithales</taxon>
        <taxon>Coccolithaceae</taxon>
        <taxon>Coccolithus</taxon>
    </lineage>
</organism>
<accession>A0A7S0Q416</accession>
<evidence type="ECO:0000256" key="2">
    <source>
        <dbReference type="ARBA" id="ARBA00023125"/>
    </source>
</evidence>
<dbReference type="SUPFAM" id="SSF46689">
    <property type="entry name" value="Homeodomain-like"/>
    <property type="match status" value="1"/>
</dbReference>
<dbReference type="SMART" id="SM00389">
    <property type="entry name" value="HOX"/>
    <property type="match status" value="1"/>
</dbReference>
<dbReference type="InterPro" id="IPR051000">
    <property type="entry name" value="Homeobox_DNA-bind_prot"/>
</dbReference>
<keyword evidence="2 5" id="KW-0238">DNA-binding</keyword>
<dbReference type="PANTHER" id="PTHR24324">
    <property type="entry name" value="HOMEOBOX PROTEIN HHEX"/>
    <property type="match status" value="1"/>
</dbReference>
<dbReference type="Pfam" id="PF00046">
    <property type="entry name" value="Homeodomain"/>
    <property type="match status" value="1"/>
</dbReference>
<feature type="DNA-binding region" description="Homeobox" evidence="5">
    <location>
        <begin position="65"/>
        <end position="118"/>
    </location>
</feature>
<dbReference type="PROSITE" id="PS01228">
    <property type="entry name" value="COF_1"/>
    <property type="match status" value="1"/>
</dbReference>
<dbReference type="EMBL" id="HBEY01039541">
    <property type="protein sequence ID" value="CAD8615473.1"/>
    <property type="molecule type" value="Transcribed_RNA"/>
</dbReference>
<dbReference type="InterPro" id="IPR001356">
    <property type="entry name" value="HD"/>
</dbReference>
<comment type="subcellular location">
    <subcellularLocation>
        <location evidence="1 5 6">Nucleus</location>
    </subcellularLocation>
</comment>
<sequence length="400" mass="41056">MDTNDAQTLPAVVDDLDGTVVANVVEEEGASTLVLATETAADADGASPIDDADSGAPGLAPQRWSVSRAAKAILEEVYRLERFPSTDMRRRLASDFGVSPRQVQFWFQNRRQRDRRVVRGDGSAMYQCPPGAFMAYPGMNMCWSNPGAQVQAAQVVAGTPAAVMTEGGEVKLASEGASGSASANTTPAGRMMMVPTPYGMQAAFMPQQMMAQMHTGMMPYGGMGGMMPVVLPQHLLGTAGQAAVNPATPAGTSAEGASTFNPYPTFLPFAAATALPVPATAAADAEVASDQAVSAESNAAPAASSELLPIAMAATTVAHEETVYATEAVATSAYASEAVTSAAVEAGACCTTSLHVPRQPCTLARPYAAGDSGDGGAPSEAATLCRGDSRFSAPLLRILP</sequence>
<dbReference type="AlphaFoldDB" id="A0A7S0Q416"/>
<evidence type="ECO:0000256" key="5">
    <source>
        <dbReference type="PROSITE-ProRule" id="PRU00108"/>
    </source>
</evidence>
<feature type="domain" description="Homeobox" evidence="7">
    <location>
        <begin position="63"/>
        <end position="117"/>
    </location>
</feature>
<gene>
    <name evidence="8" type="ORF">CPEL01642_LOCUS18854</name>
</gene>
<protein>
    <recommendedName>
        <fullName evidence="7">Homeobox domain-containing protein</fullName>
    </recommendedName>
</protein>
<keyword evidence="3 5" id="KW-0371">Homeobox</keyword>
<dbReference type="GO" id="GO:0006357">
    <property type="term" value="P:regulation of transcription by RNA polymerase II"/>
    <property type="evidence" value="ECO:0007669"/>
    <property type="project" value="TreeGrafter"/>
</dbReference>
<dbReference type="GO" id="GO:0000978">
    <property type="term" value="F:RNA polymerase II cis-regulatory region sequence-specific DNA binding"/>
    <property type="evidence" value="ECO:0007669"/>
    <property type="project" value="TreeGrafter"/>
</dbReference>
<keyword evidence="4 5" id="KW-0539">Nucleus</keyword>
<dbReference type="PROSITE" id="PS50071">
    <property type="entry name" value="HOMEOBOX_2"/>
    <property type="match status" value="1"/>
</dbReference>
<reference evidence="8" key="1">
    <citation type="submission" date="2021-01" db="EMBL/GenBank/DDBJ databases">
        <authorList>
            <person name="Corre E."/>
            <person name="Pelletier E."/>
            <person name="Niang G."/>
            <person name="Scheremetjew M."/>
            <person name="Finn R."/>
            <person name="Kale V."/>
            <person name="Holt S."/>
            <person name="Cochrane G."/>
            <person name="Meng A."/>
            <person name="Brown T."/>
            <person name="Cohen L."/>
        </authorList>
    </citation>
    <scope>NUCLEOTIDE SEQUENCE</scope>
    <source>
        <strain evidence="8">PLY182g</strain>
    </source>
</reference>
<dbReference type="InterPro" id="IPR009057">
    <property type="entry name" value="Homeodomain-like_sf"/>
</dbReference>
<evidence type="ECO:0000256" key="4">
    <source>
        <dbReference type="ARBA" id="ARBA00023242"/>
    </source>
</evidence>
<evidence type="ECO:0000313" key="8">
    <source>
        <dbReference type="EMBL" id="CAD8615473.1"/>
    </source>
</evidence>
<evidence type="ECO:0000259" key="7">
    <source>
        <dbReference type="PROSITE" id="PS50071"/>
    </source>
</evidence>
<evidence type="ECO:0000256" key="6">
    <source>
        <dbReference type="RuleBase" id="RU000682"/>
    </source>
</evidence>
<name>A0A7S0Q416_9EUKA</name>
<dbReference type="GO" id="GO:0005634">
    <property type="term" value="C:nucleus"/>
    <property type="evidence" value="ECO:0007669"/>
    <property type="project" value="UniProtKB-SubCell"/>
</dbReference>
<evidence type="ECO:0000256" key="3">
    <source>
        <dbReference type="ARBA" id="ARBA00023155"/>
    </source>
</evidence>
<dbReference type="GO" id="GO:0030154">
    <property type="term" value="P:cell differentiation"/>
    <property type="evidence" value="ECO:0007669"/>
    <property type="project" value="TreeGrafter"/>
</dbReference>
<dbReference type="PANTHER" id="PTHR24324:SF5">
    <property type="entry name" value="HEMATOPOIETICALLY-EXPRESSED HOMEOBOX PROTEIN HHEX"/>
    <property type="match status" value="1"/>
</dbReference>
<dbReference type="CDD" id="cd00086">
    <property type="entry name" value="homeodomain"/>
    <property type="match status" value="1"/>
</dbReference>
<proteinExistence type="predicted"/>